<keyword evidence="5" id="KW-0808">Transferase</keyword>
<evidence type="ECO:0000256" key="8">
    <source>
        <dbReference type="ARBA" id="ARBA00022777"/>
    </source>
</evidence>
<evidence type="ECO:0000256" key="4">
    <source>
        <dbReference type="ARBA" id="ARBA00022597"/>
    </source>
</evidence>
<keyword evidence="8" id="KW-0418">Kinase</keyword>
<dbReference type="Pfam" id="PF02378">
    <property type="entry name" value="PTS_EIIC"/>
    <property type="match status" value="1"/>
</dbReference>
<comment type="function">
    <text evidence="12">The phosphoenolpyruvate-dependent sugar phosphotransferase system (sugar PTS), a major carbohydrate active transport system, catalyzes the phosphorylation of incoming sugar substrates concomitantly with their translocation across the cell membrane. This system is involved in sucrose transport.</text>
</comment>
<evidence type="ECO:0000259" key="20">
    <source>
        <dbReference type="PROSITE" id="PS51103"/>
    </source>
</evidence>
<dbReference type="GO" id="GO:0005886">
    <property type="term" value="C:plasma membrane"/>
    <property type="evidence" value="ECO:0007669"/>
    <property type="project" value="UniProtKB-SubCell"/>
</dbReference>
<evidence type="ECO:0000256" key="11">
    <source>
        <dbReference type="ARBA" id="ARBA00044053"/>
    </source>
</evidence>
<dbReference type="NCBIfam" id="TIGR00830">
    <property type="entry name" value="PTBA"/>
    <property type="match status" value="1"/>
</dbReference>
<dbReference type="InterPro" id="IPR011297">
    <property type="entry name" value="PTS_IIABC_b_glu"/>
</dbReference>
<evidence type="ECO:0000256" key="16">
    <source>
        <dbReference type="PROSITE-ProRule" id="PRU00421"/>
    </source>
</evidence>
<evidence type="ECO:0000256" key="10">
    <source>
        <dbReference type="ARBA" id="ARBA00023136"/>
    </source>
</evidence>
<dbReference type="SUPFAM" id="SSF55604">
    <property type="entry name" value="Glucose permease domain IIB"/>
    <property type="match status" value="1"/>
</dbReference>
<dbReference type="PROSITE" id="PS51103">
    <property type="entry name" value="PTS_EIIC_TYPE_1"/>
    <property type="match status" value="1"/>
</dbReference>
<evidence type="ECO:0000256" key="15">
    <source>
        <dbReference type="ARBA" id="ARBA00081008"/>
    </source>
</evidence>
<evidence type="ECO:0000259" key="18">
    <source>
        <dbReference type="PROSITE" id="PS51093"/>
    </source>
</evidence>
<keyword evidence="22" id="KW-1185">Reference proteome</keyword>
<evidence type="ECO:0000256" key="5">
    <source>
        <dbReference type="ARBA" id="ARBA00022679"/>
    </source>
</evidence>
<dbReference type="Gene3D" id="3.30.1360.60">
    <property type="entry name" value="Glucose permease domain IIB"/>
    <property type="match status" value="1"/>
</dbReference>
<dbReference type="eggNOG" id="COG1263">
    <property type="taxonomic scope" value="Bacteria"/>
</dbReference>
<dbReference type="Pfam" id="PF00367">
    <property type="entry name" value="PTS_EIIB"/>
    <property type="match status" value="1"/>
</dbReference>
<dbReference type="OrthoDB" id="9769191at2"/>
<proteinExistence type="predicted"/>
<accession>A0A239SWW9</accession>
<sequence length="644" mass="67466">MAKYTELAEDIVAHVGGKENIKDLKHCITRLRFTLKDENLADTEYLKNHDGVVTVVKAGGQYQVVIGNHVPEVYAEVTQVAGLAGGGSLDIDEGDVAQGNLFDKFVALISGIFQPFLGPLAAAGIVKGIVAILAATLGWNSTNSALYAILEAAGDGFFQFLPLLIALTSARKFRMNEFTALAIGAALVYPTLPGTVTALKEAGLDNVLGIPFALPASGSYLQTVMPVILAVWVASHIERYFRKITPDVVKLFVVPFFTILLTVPLTFLVVGPVANIASDMLSAAFTAVMNFSPLLYGLLLGGLWQVMVMFGLHWALVPLAILQFSQNGWTDILLAASLPNFTQTGVLAAIMLKTKEQKVKSISAPALISSIFGVTEPAIYGVTLPMKTPFYISCAVSALVGAGLSFFDVKGYAFGALGIFQYPGYVGPDTGLMPMWIMVGFTVVAIVASFAIQMLVPVPTLFGGAPVEASEKKPSAEAVASVAAVEATDTVSETSSVLASPLTGEVVALADVKDPVFSSGAMGQGIAIEPSVGEVVAPANATVSLLFPTNHAIGLQLDNGAELLIHIGMDTVELDGKGFTAHVKQGDRVTLGQPLVSFDISTIQEAGFPVTTPIIVTNTADFASVTATATGAVTAGQDLLEILK</sequence>
<name>A0A239SWW9_9STRE</name>
<feature type="transmembrane region" description="Helical" evidence="17">
    <location>
        <begin position="178"/>
        <end position="199"/>
    </location>
</feature>
<feature type="domain" description="PTS EIIC type-1" evidence="20">
    <location>
        <begin position="107"/>
        <end position="478"/>
    </location>
</feature>
<dbReference type="CDD" id="cd00212">
    <property type="entry name" value="PTS_IIB_glc"/>
    <property type="match status" value="1"/>
</dbReference>
<protein>
    <recommendedName>
        <fullName evidence="14">PTS system sucrose-specific EIIBCA component</fullName>
        <ecNumber evidence="11">2.7.1.211</ecNumber>
    </recommendedName>
    <alternativeName>
        <fullName evidence="15">EIIBCA-Scr</fullName>
    </alternativeName>
</protein>
<feature type="transmembrane region" description="Helical" evidence="17">
    <location>
        <begin position="219"/>
        <end position="237"/>
    </location>
</feature>
<feature type="transmembrane region" description="Helical" evidence="17">
    <location>
        <begin position="145"/>
        <end position="166"/>
    </location>
</feature>
<dbReference type="CDD" id="cd00210">
    <property type="entry name" value="PTS_IIA_glc"/>
    <property type="match status" value="1"/>
</dbReference>
<evidence type="ECO:0000256" key="1">
    <source>
        <dbReference type="ARBA" id="ARBA00004651"/>
    </source>
</evidence>
<dbReference type="PROSITE" id="PS00371">
    <property type="entry name" value="PTS_EIIA_TYPE_1_HIS"/>
    <property type="match status" value="1"/>
</dbReference>
<dbReference type="NCBIfam" id="TIGR01995">
    <property type="entry name" value="PTS-II-ABC-beta"/>
    <property type="match status" value="1"/>
</dbReference>
<dbReference type="GO" id="GO:0015771">
    <property type="term" value="P:trehalose transport"/>
    <property type="evidence" value="ECO:0007669"/>
    <property type="project" value="TreeGrafter"/>
</dbReference>
<dbReference type="SUPFAM" id="SSF51261">
    <property type="entry name" value="Duplicated hybrid motif"/>
    <property type="match status" value="1"/>
</dbReference>
<keyword evidence="6" id="KW-0598">Phosphotransferase system</keyword>
<dbReference type="EMBL" id="LT906439">
    <property type="protein sequence ID" value="SNU89826.1"/>
    <property type="molecule type" value="Genomic_DNA"/>
</dbReference>
<dbReference type="FunFam" id="2.70.70.10:FF:000001">
    <property type="entry name" value="PTS system glucose-specific IIA component"/>
    <property type="match status" value="1"/>
</dbReference>
<dbReference type="GO" id="GO:0008982">
    <property type="term" value="F:protein-N(PI)-phosphohistidine-sugar phosphotransferase activity"/>
    <property type="evidence" value="ECO:0007669"/>
    <property type="project" value="InterPro"/>
</dbReference>
<feature type="transmembrane region" description="Helical" evidence="17">
    <location>
        <begin position="390"/>
        <end position="420"/>
    </location>
</feature>
<dbReference type="PROSITE" id="PS01035">
    <property type="entry name" value="PTS_EIIB_TYPE_1_CYS"/>
    <property type="match status" value="1"/>
</dbReference>
<dbReference type="InterPro" id="IPR036878">
    <property type="entry name" value="Glu_permease_IIB"/>
</dbReference>
<feature type="active site" description="Phosphocysteine intermediate; for EIIB activity" evidence="16">
    <location>
        <position position="27"/>
    </location>
</feature>
<dbReference type="GO" id="GO:0016301">
    <property type="term" value="F:kinase activity"/>
    <property type="evidence" value="ECO:0007669"/>
    <property type="project" value="UniProtKB-KW"/>
</dbReference>
<feature type="transmembrane region" description="Helical" evidence="17">
    <location>
        <begin position="116"/>
        <end position="139"/>
    </location>
</feature>
<dbReference type="AlphaFoldDB" id="A0A239SWW9"/>
<comment type="subcellular location">
    <subcellularLocation>
        <location evidence="1">Cell membrane</location>
        <topology evidence="1">Multi-pass membrane protein</topology>
    </subcellularLocation>
</comment>
<evidence type="ECO:0000256" key="2">
    <source>
        <dbReference type="ARBA" id="ARBA00022448"/>
    </source>
</evidence>
<evidence type="ECO:0000256" key="12">
    <source>
        <dbReference type="ARBA" id="ARBA00045139"/>
    </source>
</evidence>
<keyword evidence="9 17" id="KW-1133">Transmembrane helix</keyword>
<keyword evidence="10 17" id="KW-0472">Membrane</keyword>
<evidence type="ECO:0000256" key="13">
    <source>
        <dbReference type="ARBA" id="ARBA00048931"/>
    </source>
</evidence>
<dbReference type="RefSeq" id="WP_018373374.1">
    <property type="nucleotide sequence ID" value="NZ_LT906439.1"/>
</dbReference>
<evidence type="ECO:0000259" key="19">
    <source>
        <dbReference type="PROSITE" id="PS51098"/>
    </source>
</evidence>
<dbReference type="KEGG" id="smen:SAMEA4412692_1636"/>
<dbReference type="PANTHER" id="PTHR30175">
    <property type="entry name" value="PHOSPHOTRANSFERASE SYSTEM TRANSPORT PROTEIN"/>
    <property type="match status" value="1"/>
</dbReference>
<reference evidence="21 22" key="1">
    <citation type="submission" date="2017-06" db="EMBL/GenBank/DDBJ databases">
        <authorList>
            <consortium name="Pathogen Informatics"/>
        </authorList>
    </citation>
    <scope>NUCLEOTIDE SEQUENCE [LARGE SCALE GENOMIC DNA]</scope>
    <source>
        <strain evidence="21 22">NCTC13788</strain>
    </source>
</reference>
<dbReference type="InterPro" id="IPR003352">
    <property type="entry name" value="PTS_EIIC"/>
</dbReference>
<dbReference type="PROSITE" id="PS51098">
    <property type="entry name" value="PTS_EIIB_TYPE_1"/>
    <property type="match status" value="1"/>
</dbReference>
<keyword evidence="2" id="KW-0813">Transport</keyword>
<dbReference type="EC" id="2.7.1.211" evidence="11"/>
<gene>
    <name evidence="21" type="primary">bglF_4</name>
    <name evidence="21" type="ORF">SAMEA4412692_01636</name>
</gene>
<dbReference type="eggNOG" id="COG2190">
    <property type="taxonomic scope" value="Bacteria"/>
</dbReference>
<evidence type="ECO:0000313" key="22">
    <source>
        <dbReference type="Proteomes" id="UP000215185"/>
    </source>
</evidence>
<organism evidence="21 22">
    <name type="scientific">Streptococcus merionis</name>
    <dbReference type="NCBI Taxonomy" id="400065"/>
    <lineage>
        <taxon>Bacteria</taxon>
        <taxon>Bacillati</taxon>
        <taxon>Bacillota</taxon>
        <taxon>Bacilli</taxon>
        <taxon>Lactobacillales</taxon>
        <taxon>Streptococcaceae</taxon>
        <taxon>Streptococcus</taxon>
    </lineage>
</organism>
<feature type="domain" description="PTS EIIB type-1" evidence="19">
    <location>
        <begin position="5"/>
        <end position="87"/>
    </location>
</feature>
<dbReference type="InterPro" id="IPR013013">
    <property type="entry name" value="PTS_EIIC_1"/>
</dbReference>
<dbReference type="InterPro" id="IPR050558">
    <property type="entry name" value="PTS_Sugar-Specific_Components"/>
</dbReference>
<evidence type="ECO:0000256" key="6">
    <source>
        <dbReference type="ARBA" id="ARBA00022683"/>
    </source>
</evidence>
<evidence type="ECO:0000256" key="17">
    <source>
        <dbReference type="SAM" id="Phobius"/>
    </source>
</evidence>
<dbReference type="GO" id="GO:0009401">
    <property type="term" value="P:phosphoenolpyruvate-dependent sugar phosphotransferase system"/>
    <property type="evidence" value="ECO:0007669"/>
    <property type="project" value="UniProtKB-KW"/>
</dbReference>
<dbReference type="InterPro" id="IPR001127">
    <property type="entry name" value="PTS_EIIA_1_perm"/>
</dbReference>
<evidence type="ECO:0000313" key="21">
    <source>
        <dbReference type="EMBL" id="SNU89826.1"/>
    </source>
</evidence>
<dbReference type="InterPro" id="IPR011055">
    <property type="entry name" value="Dup_hybrid_motif"/>
</dbReference>
<evidence type="ECO:0000256" key="14">
    <source>
        <dbReference type="ARBA" id="ARBA00074554"/>
    </source>
</evidence>
<feature type="transmembrane region" description="Helical" evidence="17">
    <location>
        <begin position="364"/>
        <end position="384"/>
    </location>
</feature>
<dbReference type="PANTHER" id="PTHR30175:SF1">
    <property type="entry name" value="PTS SYSTEM ARBUTIN-, CELLOBIOSE-, AND SALICIN-SPECIFIC EIIBC COMPONENT-RELATED"/>
    <property type="match status" value="1"/>
</dbReference>
<dbReference type="FunFam" id="3.30.1360.60:FF:000001">
    <property type="entry name" value="PTS system glucose-specific IIBC component PtsG"/>
    <property type="match status" value="1"/>
</dbReference>
<feature type="transmembrane region" description="Helical" evidence="17">
    <location>
        <begin position="249"/>
        <end position="274"/>
    </location>
</feature>
<dbReference type="Pfam" id="PF00358">
    <property type="entry name" value="PTS_EIIA_1"/>
    <property type="match status" value="1"/>
</dbReference>
<keyword evidence="4" id="KW-0762">Sugar transport</keyword>
<comment type="catalytic activity">
    <reaction evidence="13">
        <text>N(pros)-phospho-L-histidyl-[protein](out) + sucrose = sucrose 6(G)-phosphate(in) + L-histidyl-[protein]</text>
        <dbReference type="Rhea" id="RHEA:49236"/>
        <dbReference type="Rhea" id="RHEA-COMP:9745"/>
        <dbReference type="Rhea" id="RHEA-COMP:9746"/>
        <dbReference type="ChEBI" id="CHEBI:17992"/>
        <dbReference type="ChEBI" id="CHEBI:29979"/>
        <dbReference type="ChEBI" id="CHEBI:64837"/>
        <dbReference type="ChEBI" id="CHEBI:91002"/>
        <dbReference type="EC" id="2.7.1.211"/>
    </reaction>
</comment>
<evidence type="ECO:0000256" key="9">
    <source>
        <dbReference type="ARBA" id="ARBA00022989"/>
    </source>
</evidence>
<evidence type="ECO:0000256" key="7">
    <source>
        <dbReference type="ARBA" id="ARBA00022692"/>
    </source>
</evidence>
<dbReference type="InterPro" id="IPR018113">
    <property type="entry name" value="PTrfase_EIIB_Cys"/>
</dbReference>
<dbReference type="InterPro" id="IPR001996">
    <property type="entry name" value="PTS_IIB_1"/>
</dbReference>
<keyword evidence="3" id="KW-1003">Cell membrane</keyword>
<keyword evidence="7 17" id="KW-0812">Transmembrane</keyword>
<feature type="transmembrane region" description="Helical" evidence="17">
    <location>
        <begin position="432"/>
        <end position="456"/>
    </location>
</feature>
<dbReference type="PROSITE" id="PS51093">
    <property type="entry name" value="PTS_EIIA_TYPE_1"/>
    <property type="match status" value="1"/>
</dbReference>
<dbReference type="Gene3D" id="2.70.70.10">
    <property type="entry name" value="Glucose Permease (Domain IIA)"/>
    <property type="match status" value="1"/>
</dbReference>
<feature type="domain" description="PTS EIIA type-1" evidence="18">
    <location>
        <begin position="514"/>
        <end position="618"/>
    </location>
</feature>
<dbReference type="Proteomes" id="UP000215185">
    <property type="component" value="Chromosome 1"/>
</dbReference>
<dbReference type="STRING" id="1123308.GCA_000380085_00806"/>
<evidence type="ECO:0000256" key="3">
    <source>
        <dbReference type="ARBA" id="ARBA00022475"/>
    </source>
</evidence>
<dbReference type="GO" id="GO:0090589">
    <property type="term" value="F:protein-phosphocysteine-trehalose phosphotransferase system transporter activity"/>
    <property type="evidence" value="ECO:0007669"/>
    <property type="project" value="TreeGrafter"/>
</dbReference>
<dbReference type="eggNOG" id="COG1264">
    <property type="taxonomic scope" value="Bacteria"/>
</dbReference>